<accession>A0ABN0VUA6</accession>
<keyword evidence="1" id="KW-1133">Transmembrane helix</keyword>
<keyword evidence="1" id="KW-0472">Membrane</keyword>
<name>A0ABN0VUA6_9GAMM</name>
<dbReference type="RefSeq" id="WP_201504891.1">
    <property type="nucleotide sequence ID" value="NZ_BAAAFR010000004.1"/>
</dbReference>
<dbReference type="InterPro" id="IPR046554">
    <property type="entry name" value="DUF6708"/>
</dbReference>
<evidence type="ECO:0000313" key="4">
    <source>
        <dbReference type="Proteomes" id="UP001501787"/>
    </source>
</evidence>
<comment type="caution">
    <text evidence="3">The sequence shown here is derived from an EMBL/GenBank/DDBJ whole genome shotgun (WGS) entry which is preliminary data.</text>
</comment>
<dbReference type="Pfam" id="PF20455">
    <property type="entry name" value="DUF6708"/>
    <property type="match status" value="1"/>
</dbReference>
<evidence type="ECO:0000256" key="1">
    <source>
        <dbReference type="SAM" id="Phobius"/>
    </source>
</evidence>
<protein>
    <recommendedName>
        <fullName evidence="2">DUF6708 domain-containing protein</fullName>
    </recommendedName>
</protein>
<evidence type="ECO:0000313" key="3">
    <source>
        <dbReference type="EMBL" id="GAA0317477.1"/>
    </source>
</evidence>
<gene>
    <name evidence="3" type="ORF">GCM10009129_13720</name>
</gene>
<evidence type="ECO:0000259" key="2">
    <source>
        <dbReference type="Pfam" id="PF20455"/>
    </source>
</evidence>
<dbReference type="EMBL" id="BAAAFR010000004">
    <property type="protein sequence ID" value="GAA0317477.1"/>
    <property type="molecule type" value="Genomic_DNA"/>
</dbReference>
<dbReference type="Proteomes" id="UP001501787">
    <property type="component" value="Unassembled WGS sequence"/>
</dbReference>
<reference evidence="3 4" key="1">
    <citation type="journal article" date="2019" name="Int. J. Syst. Evol. Microbiol.">
        <title>The Global Catalogue of Microorganisms (GCM) 10K type strain sequencing project: providing services to taxonomists for standard genome sequencing and annotation.</title>
        <authorList>
            <consortium name="The Broad Institute Genomics Platform"/>
            <consortium name="The Broad Institute Genome Sequencing Center for Infectious Disease"/>
            <person name="Wu L."/>
            <person name="Ma J."/>
        </authorList>
    </citation>
    <scope>NUCLEOTIDE SEQUENCE [LARGE SCALE GENOMIC DNA]</scope>
    <source>
        <strain evidence="3 4">JCM 16343</strain>
    </source>
</reference>
<organism evidence="3 4">
    <name type="scientific">Psychrobacter aestuarii</name>
    <dbReference type="NCBI Taxonomy" id="556327"/>
    <lineage>
        <taxon>Bacteria</taxon>
        <taxon>Pseudomonadati</taxon>
        <taxon>Pseudomonadota</taxon>
        <taxon>Gammaproteobacteria</taxon>
        <taxon>Moraxellales</taxon>
        <taxon>Moraxellaceae</taxon>
        <taxon>Psychrobacter</taxon>
    </lineage>
</organism>
<keyword evidence="4" id="KW-1185">Reference proteome</keyword>
<feature type="transmembrane region" description="Helical" evidence="1">
    <location>
        <begin position="116"/>
        <end position="136"/>
    </location>
</feature>
<proteinExistence type="predicted"/>
<feature type="transmembrane region" description="Helical" evidence="1">
    <location>
        <begin position="81"/>
        <end position="104"/>
    </location>
</feature>
<feature type="transmembrane region" description="Helical" evidence="1">
    <location>
        <begin position="349"/>
        <end position="370"/>
    </location>
</feature>
<sequence>MDSHLIDMNGRLGFTKRFPYIYRGYWHIGSKIDDLKGIEHIVPLRKSRRYDVPLHPQQTVVQFNSTYLETIGRNDRRRGDAVVVSGALAGLGIYMLIPFMSFALEDLLNGDYFSSLFLVIVSLTVGIVTFLMLFAVSTEVLTSRHYPVRFNRKTRKVYVRQYNKKVEVFNWSDIHFYIFYMKEDADIRGVKFASDGETIEAMFALPFHIKGDEEELIMHFEFFTSYMSKNEKQFLQAKNAVRYVYPIHKYRETPIQSLERIKLEFHFDHMNMEYPKETVMPKYIFAIFSPMIAIRYVGRLISMLTCYRHRFPEAIEAECKIDPNDPYDLNKYLPEGNLEQNNKLFWKTVINLIMFLCALILLLFVGAFLIDMMGAARPHGDYPSLVDKLWYMVSLGWLP</sequence>
<feature type="domain" description="DUF6708" evidence="2">
    <location>
        <begin position="128"/>
        <end position="321"/>
    </location>
</feature>
<keyword evidence="1" id="KW-0812">Transmembrane</keyword>